<dbReference type="Proteomes" id="UP000295558">
    <property type="component" value="Unassembled WGS sequence"/>
</dbReference>
<dbReference type="EMBL" id="SNZK01000015">
    <property type="protein sequence ID" value="TDR51081.1"/>
    <property type="molecule type" value="Genomic_DNA"/>
</dbReference>
<dbReference type="RefSeq" id="WP_036068923.1">
    <property type="nucleotide sequence ID" value="NZ_JAARQJ010000008.1"/>
</dbReference>
<evidence type="ECO:0000313" key="2">
    <source>
        <dbReference type="Proteomes" id="UP000295558"/>
    </source>
</evidence>
<dbReference type="AlphaFoldDB" id="A0A4R6ZFT2"/>
<keyword evidence="2" id="KW-1185">Reference proteome</keyword>
<sequence>MRGLLKIEKKREQWEYDVFCKLSQNSLYMIAVHQESDYAMIVPIHKILATCEGNRDKVQFQDAGFTYSIQNETLVAKLWEAVK</sequence>
<dbReference type="STRING" id="1265846.PROCOU_00265"/>
<organism evidence="1 2">
    <name type="scientific">Listeria rocourtiae</name>
    <dbReference type="NCBI Taxonomy" id="647910"/>
    <lineage>
        <taxon>Bacteria</taxon>
        <taxon>Bacillati</taxon>
        <taxon>Bacillota</taxon>
        <taxon>Bacilli</taxon>
        <taxon>Bacillales</taxon>
        <taxon>Listeriaceae</taxon>
        <taxon>Listeria</taxon>
    </lineage>
</organism>
<comment type="caution">
    <text evidence="1">The sequence shown here is derived from an EMBL/GenBank/DDBJ whole genome shotgun (WGS) entry which is preliminary data.</text>
</comment>
<proteinExistence type="predicted"/>
<name>A0A4R6ZFT2_9LIST</name>
<accession>A0A4R6ZFT2</accession>
<protein>
    <submittedName>
        <fullName evidence="1">Uncharacterized protein</fullName>
    </submittedName>
</protein>
<gene>
    <name evidence="1" type="ORF">DFP96_11542</name>
</gene>
<reference evidence="1 2" key="1">
    <citation type="submission" date="2019-03" db="EMBL/GenBank/DDBJ databases">
        <title>Genomic Encyclopedia of Type Strains, Phase III (KMG-III): the genomes of soil and plant-associated and newly described type strains.</title>
        <authorList>
            <person name="Whitman W."/>
        </authorList>
    </citation>
    <scope>NUCLEOTIDE SEQUENCE [LARGE SCALE GENOMIC DNA]</scope>
    <source>
        <strain evidence="1 2">CECT 7972</strain>
    </source>
</reference>
<evidence type="ECO:0000313" key="1">
    <source>
        <dbReference type="EMBL" id="TDR51081.1"/>
    </source>
</evidence>
<dbReference type="OrthoDB" id="2366155at2"/>